<evidence type="ECO:0000256" key="7">
    <source>
        <dbReference type="SAM" id="Phobius"/>
    </source>
</evidence>
<protein>
    <submittedName>
        <fullName evidence="9">Toxin biosynthesis protein Tri7-like protein</fullName>
    </submittedName>
</protein>
<evidence type="ECO:0000256" key="2">
    <source>
        <dbReference type="ARBA" id="ARBA00007282"/>
    </source>
</evidence>
<dbReference type="GeneID" id="37062846"/>
<name>A0A317V0Y4_9EURO</name>
<dbReference type="PANTHER" id="PTHR31595:SF27">
    <property type="entry name" value="WAX SYNTHASE DOMAIN-CONTAINING PROTEIN-RELATED"/>
    <property type="match status" value="1"/>
</dbReference>
<dbReference type="OrthoDB" id="1077582at2759"/>
<evidence type="ECO:0000256" key="4">
    <source>
        <dbReference type="ARBA" id="ARBA00022692"/>
    </source>
</evidence>
<feature type="transmembrane region" description="Helical" evidence="7">
    <location>
        <begin position="393"/>
        <end position="416"/>
    </location>
</feature>
<keyword evidence="6 7" id="KW-0472">Membrane</keyword>
<proteinExistence type="inferred from homology"/>
<feature type="non-terminal residue" evidence="9">
    <location>
        <position position="420"/>
    </location>
</feature>
<feature type="transmembrane region" description="Helical" evidence="7">
    <location>
        <begin position="7"/>
        <end position="24"/>
    </location>
</feature>
<dbReference type="Pfam" id="PF13813">
    <property type="entry name" value="MBOAT_2"/>
    <property type="match status" value="1"/>
</dbReference>
<feature type="domain" description="Wax synthase" evidence="8">
    <location>
        <begin position="229"/>
        <end position="316"/>
    </location>
</feature>
<feature type="transmembrane region" description="Helical" evidence="7">
    <location>
        <begin position="184"/>
        <end position="207"/>
    </location>
</feature>
<evidence type="ECO:0000256" key="6">
    <source>
        <dbReference type="ARBA" id="ARBA00023136"/>
    </source>
</evidence>
<keyword evidence="10" id="KW-1185">Reference proteome</keyword>
<comment type="similarity">
    <text evidence="2">Belongs to the wax synthase family.</text>
</comment>
<dbReference type="Proteomes" id="UP000247233">
    <property type="component" value="Unassembled WGS sequence"/>
</dbReference>
<evidence type="ECO:0000256" key="1">
    <source>
        <dbReference type="ARBA" id="ARBA00004141"/>
    </source>
</evidence>
<dbReference type="RefSeq" id="XP_025394821.1">
    <property type="nucleotide sequence ID" value="XM_025540609.1"/>
</dbReference>
<dbReference type="InterPro" id="IPR044851">
    <property type="entry name" value="Wax_synthase"/>
</dbReference>
<evidence type="ECO:0000256" key="5">
    <source>
        <dbReference type="ARBA" id="ARBA00022989"/>
    </source>
</evidence>
<keyword evidence="5 7" id="KW-1133">Transmembrane helix</keyword>
<evidence type="ECO:0000313" key="9">
    <source>
        <dbReference type="EMBL" id="PWY66452.1"/>
    </source>
</evidence>
<gene>
    <name evidence="9" type="ORF">BO70DRAFT_324178</name>
</gene>
<evidence type="ECO:0000259" key="8">
    <source>
        <dbReference type="Pfam" id="PF13813"/>
    </source>
</evidence>
<organism evidence="9 10">
    <name type="scientific">Aspergillus heteromorphus CBS 117.55</name>
    <dbReference type="NCBI Taxonomy" id="1448321"/>
    <lineage>
        <taxon>Eukaryota</taxon>
        <taxon>Fungi</taxon>
        <taxon>Dikarya</taxon>
        <taxon>Ascomycota</taxon>
        <taxon>Pezizomycotina</taxon>
        <taxon>Eurotiomycetes</taxon>
        <taxon>Eurotiomycetidae</taxon>
        <taxon>Eurotiales</taxon>
        <taxon>Aspergillaceae</taxon>
        <taxon>Aspergillus</taxon>
        <taxon>Aspergillus subgen. Circumdati</taxon>
    </lineage>
</organism>
<feature type="transmembrane region" description="Helical" evidence="7">
    <location>
        <begin position="36"/>
        <end position="55"/>
    </location>
</feature>
<feature type="transmembrane region" description="Helical" evidence="7">
    <location>
        <begin position="142"/>
        <end position="164"/>
    </location>
</feature>
<dbReference type="EMBL" id="MSFL01000044">
    <property type="protein sequence ID" value="PWY66452.1"/>
    <property type="molecule type" value="Genomic_DNA"/>
</dbReference>
<dbReference type="VEuPathDB" id="FungiDB:BO70DRAFT_324178"/>
<accession>A0A317V0Y4</accession>
<comment type="caution">
    <text evidence="9">The sequence shown here is derived from an EMBL/GenBank/DDBJ whole genome shotgun (WGS) entry which is preliminary data.</text>
</comment>
<feature type="transmembrane region" description="Helical" evidence="7">
    <location>
        <begin position="355"/>
        <end position="373"/>
    </location>
</feature>
<comment type="subcellular location">
    <subcellularLocation>
        <location evidence="1">Membrane</location>
        <topology evidence="1">Multi-pass membrane protein</topology>
    </subcellularLocation>
</comment>
<dbReference type="GO" id="GO:0008374">
    <property type="term" value="F:O-acyltransferase activity"/>
    <property type="evidence" value="ECO:0007669"/>
    <property type="project" value="InterPro"/>
</dbReference>
<dbReference type="GO" id="GO:0006629">
    <property type="term" value="P:lipid metabolic process"/>
    <property type="evidence" value="ECO:0007669"/>
    <property type="project" value="InterPro"/>
</dbReference>
<evidence type="ECO:0000256" key="3">
    <source>
        <dbReference type="ARBA" id="ARBA00022679"/>
    </source>
</evidence>
<keyword evidence="4 7" id="KW-0812">Transmembrane</keyword>
<dbReference type="AlphaFoldDB" id="A0A317V0Y4"/>
<keyword evidence="3" id="KW-0808">Transferase</keyword>
<reference evidence="9 10" key="1">
    <citation type="submission" date="2016-12" db="EMBL/GenBank/DDBJ databases">
        <title>The genomes of Aspergillus section Nigri reveals drivers in fungal speciation.</title>
        <authorList>
            <consortium name="DOE Joint Genome Institute"/>
            <person name="Vesth T.C."/>
            <person name="Nybo J."/>
            <person name="Theobald S."/>
            <person name="Brandl J."/>
            <person name="Frisvad J.C."/>
            <person name="Nielsen K.F."/>
            <person name="Lyhne E.K."/>
            <person name="Kogle M.E."/>
            <person name="Kuo A."/>
            <person name="Riley R."/>
            <person name="Clum A."/>
            <person name="Nolan M."/>
            <person name="Lipzen A."/>
            <person name="Salamov A."/>
            <person name="Henrissat B."/>
            <person name="Wiebenga A."/>
            <person name="De Vries R.P."/>
            <person name="Grigoriev I.V."/>
            <person name="Mortensen U.H."/>
            <person name="Andersen M.R."/>
            <person name="Baker S.E."/>
        </authorList>
    </citation>
    <scope>NUCLEOTIDE SEQUENCE [LARGE SCALE GENOMIC DNA]</scope>
    <source>
        <strain evidence="9 10">CBS 117.55</strain>
    </source>
</reference>
<dbReference type="InterPro" id="IPR032805">
    <property type="entry name" value="Wax_synthase_dom"/>
</dbReference>
<evidence type="ECO:0000313" key="10">
    <source>
        <dbReference type="Proteomes" id="UP000247233"/>
    </source>
</evidence>
<dbReference type="GO" id="GO:0016020">
    <property type="term" value="C:membrane"/>
    <property type="evidence" value="ECO:0007669"/>
    <property type="project" value="UniProtKB-SubCell"/>
</dbReference>
<dbReference type="PANTHER" id="PTHR31595">
    <property type="entry name" value="LONG-CHAIN-ALCOHOL O-FATTY-ACYLTRANSFERASE 3-RELATED"/>
    <property type="match status" value="1"/>
</dbReference>
<sequence length="420" mass="46892">MAVFPNLLCYTILLFQFLTTLTLLVLTPKSSSLRSIYLPLMTCMAYLESALVSVADQNIFVQVATNGWPFTMLMHQTNLLLITAVDLTAQQNTRDRLASALTILPSPRGIGTDWQAKNVPDFPAVFRALPPKRGQFLRRQMAIAAWQGALMALVFSLFITHNLWDSDGSYLYRSGREFSYANPSVAQLLARVRVTWTIGLPISMLFLDSQYRICSALCAAVGWSSPASWPPLFGSLGDAYTVRGFWGKSWHQYLRWPFTSMSTAITTRVLRLPKPSLPERYLNLTIVFLLSGTMHVTANVTSGITNGNPGTLLFFLAQAGAIILEDTVQHCWTVLQRRRGVIEMEMETPIWQRCVGFVWVFCWMGATYPLWWYPIMRALVVYNWSGVLGVLQALGLSLSSLLAVVVGGGVVLRVLFGAEI</sequence>